<proteinExistence type="predicted"/>
<feature type="domain" description="Antitoxin SocA-like Panacea" evidence="1">
    <location>
        <begin position="47"/>
        <end position="155"/>
    </location>
</feature>
<dbReference type="RefSeq" id="WP_380136699.1">
    <property type="nucleotide sequence ID" value="NZ_JBHLUI010000008.1"/>
</dbReference>
<name>A0ABV5LWZ6_9ACTN</name>
<gene>
    <name evidence="2" type="ORF">ACFFVI_16770</name>
</gene>
<dbReference type="Proteomes" id="UP001589748">
    <property type="component" value="Unassembled WGS sequence"/>
</dbReference>
<reference evidence="2 3" key="1">
    <citation type="submission" date="2024-09" db="EMBL/GenBank/DDBJ databases">
        <authorList>
            <person name="Sun Q."/>
            <person name="Mori K."/>
        </authorList>
    </citation>
    <scope>NUCLEOTIDE SEQUENCE [LARGE SCALE GENOMIC DNA]</scope>
    <source>
        <strain evidence="2 3">TISTR 1856</strain>
    </source>
</reference>
<evidence type="ECO:0000313" key="3">
    <source>
        <dbReference type="Proteomes" id="UP001589748"/>
    </source>
</evidence>
<keyword evidence="3" id="KW-1185">Reference proteome</keyword>
<dbReference type="InterPro" id="IPR025272">
    <property type="entry name" value="SocA_Panacea"/>
</dbReference>
<protein>
    <submittedName>
        <fullName evidence="2">Panacea domain-containing protein</fullName>
    </submittedName>
</protein>
<sequence length="193" mass="22179">MYDDARDEVIEMMQDLEAARSQERLDELVLYVSFHLADSPNFGMVALNKALFFSEMLHYVEYGHAITGATYTRQRFGPTLHQMLPVIRRLEASHDAVVRNVPVGTYTQKRLVAQREARSSLFDASELKTVNGVLNMCRNFTGTQLSEMSHNLPGWRLARDGEEIPFFTAFIYEGPPSEHELEVSRRLVRRLNL</sequence>
<evidence type="ECO:0000259" key="1">
    <source>
        <dbReference type="Pfam" id="PF13274"/>
    </source>
</evidence>
<evidence type="ECO:0000313" key="2">
    <source>
        <dbReference type="EMBL" id="MFB9378618.1"/>
    </source>
</evidence>
<dbReference type="Pfam" id="PF13274">
    <property type="entry name" value="SocA_Panacea"/>
    <property type="match status" value="1"/>
</dbReference>
<comment type="caution">
    <text evidence="2">The sequence shown here is derived from an EMBL/GenBank/DDBJ whole genome shotgun (WGS) entry which is preliminary data.</text>
</comment>
<organism evidence="2 3">
    <name type="scientific">Kineococcus gynurae</name>
    <dbReference type="NCBI Taxonomy" id="452979"/>
    <lineage>
        <taxon>Bacteria</taxon>
        <taxon>Bacillati</taxon>
        <taxon>Actinomycetota</taxon>
        <taxon>Actinomycetes</taxon>
        <taxon>Kineosporiales</taxon>
        <taxon>Kineosporiaceae</taxon>
        <taxon>Kineococcus</taxon>
    </lineage>
</organism>
<accession>A0ABV5LWZ6</accession>
<dbReference type="EMBL" id="JBHMDM010000007">
    <property type="protein sequence ID" value="MFB9378618.1"/>
    <property type="molecule type" value="Genomic_DNA"/>
</dbReference>